<dbReference type="Proteomes" id="UP000198852">
    <property type="component" value="Unassembled WGS sequence"/>
</dbReference>
<keyword evidence="7" id="KW-1185">Reference proteome</keyword>
<dbReference type="InterPro" id="IPR051313">
    <property type="entry name" value="Bact_iron-sidero_bind"/>
</dbReference>
<sequence length="334" mass="35745">MSHRIGHWGKRGWGAISALVLSIVLLAGCATGGGGGEEAPAPTRTVAHDLGASAVPDKPQRIVALEFPYVDMLASLRVTPVGAVDDGDPENLIPEVRNRIGKWESVGSRSEPNLEQIARLKPDLIIADNERHAGIYHELSAIAPTVVFTARYAGYEETLDVARKVGDAINKPAEMNAEITRLNGRLDEFARTAPQGGGRDALAVIPRDHGTAQVLGEGSYVAEILRRVRVTYAPEAAAYPENSDSSSVGLEGLAQINPAVLFVMTDAKTTTKDWEAAPVWQNLSAVAAGDVHSVNRALWTRSRGLVSMELIAEEATRLLYERAPANAGQPQQPN</sequence>
<dbReference type="GO" id="GO:0030288">
    <property type="term" value="C:outer membrane-bounded periplasmic space"/>
    <property type="evidence" value="ECO:0007669"/>
    <property type="project" value="TreeGrafter"/>
</dbReference>
<name>A0A1I6UU45_9PSEU</name>
<dbReference type="InterPro" id="IPR002491">
    <property type="entry name" value="ABC_transptr_periplasmic_BD"/>
</dbReference>
<dbReference type="EMBL" id="FOZX01000013">
    <property type="protein sequence ID" value="SFT04844.1"/>
    <property type="molecule type" value="Genomic_DNA"/>
</dbReference>
<organism evidence="6 7">
    <name type="scientific">Saccharopolyspora flava</name>
    <dbReference type="NCBI Taxonomy" id="95161"/>
    <lineage>
        <taxon>Bacteria</taxon>
        <taxon>Bacillati</taxon>
        <taxon>Actinomycetota</taxon>
        <taxon>Actinomycetes</taxon>
        <taxon>Pseudonocardiales</taxon>
        <taxon>Pseudonocardiaceae</taxon>
        <taxon>Saccharopolyspora</taxon>
    </lineage>
</organism>
<comment type="similarity">
    <text evidence="2">Belongs to the bacterial solute-binding protein 8 family.</text>
</comment>
<accession>A0A1I6UU45</accession>
<evidence type="ECO:0000256" key="1">
    <source>
        <dbReference type="ARBA" id="ARBA00004196"/>
    </source>
</evidence>
<reference evidence="7" key="1">
    <citation type="submission" date="2016-10" db="EMBL/GenBank/DDBJ databases">
        <authorList>
            <person name="Varghese N."/>
            <person name="Submissions S."/>
        </authorList>
    </citation>
    <scope>NUCLEOTIDE SEQUENCE [LARGE SCALE GENOMIC DNA]</scope>
    <source>
        <strain evidence="7">DSM 44771</strain>
    </source>
</reference>
<comment type="subcellular location">
    <subcellularLocation>
        <location evidence="1">Cell envelope</location>
    </subcellularLocation>
</comment>
<evidence type="ECO:0000259" key="5">
    <source>
        <dbReference type="PROSITE" id="PS50983"/>
    </source>
</evidence>
<feature type="domain" description="Fe/B12 periplasmic-binding" evidence="5">
    <location>
        <begin position="61"/>
        <end position="323"/>
    </location>
</feature>
<dbReference type="PANTHER" id="PTHR30532:SF29">
    <property type="entry name" value="FE(3+) DICITRATE-BINDING PERIPLASMIC PROTEIN"/>
    <property type="match status" value="1"/>
</dbReference>
<evidence type="ECO:0000313" key="7">
    <source>
        <dbReference type="Proteomes" id="UP000198852"/>
    </source>
</evidence>
<dbReference type="SUPFAM" id="SSF53807">
    <property type="entry name" value="Helical backbone' metal receptor"/>
    <property type="match status" value="1"/>
</dbReference>
<dbReference type="GO" id="GO:1901678">
    <property type="term" value="P:iron coordination entity transport"/>
    <property type="evidence" value="ECO:0007669"/>
    <property type="project" value="UniProtKB-ARBA"/>
</dbReference>
<keyword evidence="3" id="KW-0813">Transport</keyword>
<evidence type="ECO:0000256" key="4">
    <source>
        <dbReference type="ARBA" id="ARBA00022729"/>
    </source>
</evidence>
<evidence type="ECO:0000256" key="2">
    <source>
        <dbReference type="ARBA" id="ARBA00008814"/>
    </source>
</evidence>
<gene>
    <name evidence="6" type="ORF">SAMN05660874_05250</name>
</gene>
<dbReference type="PANTHER" id="PTHR30532">
    <property type="entry name" value="IRON III DICITRATE-BINDING PERIPLASMIC PROTEIN"/>
    <property type="match status" value="1"/>
</dbReference>
<keyword evidence="4" id="KW-0732">Signal</keyword>
<dbReference type="PROSITE" id="PS51257">
    <property type="entry name" value="PROKAR_LIPOPROTEIN"/>
    <property type="match status" value="1"/>
</dbReference>
<evidence type="ECO:0000256" key="3">
    <source>
        <dbReference type="ARBA" id="ARBA00022448"/>
    </source>
</evidence>
<dbReference type="Gene3D" id="3.40.50.1980">
    <property type="entry name" value="Nitrogenase molybdenum iron protein domain"/>
    <property type="match status" value="2"/>
</dbReference>
<evidence type="ECO:0000313" key="6">
    <source>
        <dbReference type="EMBL" id="SFT04844.1"/>
    </source>
</evidence>
<dbReference type="STRING" id="95161.SAMN05660874_05250"/>
<dbReference type="CDD" id="cd01146">
    <property type="entry name" value="FhuD"/>
    <property type="match status" value="1"/>
</dbReference>
<protein>
    <submittedName>
        <fullName evidence="6">Iron complex transport system substrate-binding protein</fullName>
    </submittedName>
</protein>
<dbReference type="PROSITE" id="PS50983">
    <property type="entry name" value="FE_B12_PBP"/>
    <property type="match status" value="1"/>
</dbReference>
<proteinExistence type="inferred from homology"/>
<dbReference type="AlphaFoldDB" id="A0A1I6UU45"/>
<dbReference type="Pfam" id="PF01497">
    <property type="entry name" value="Peripla_BP_2"/>
    <property type="match status" value="1"/>
</dbReference>